<organism evidence="10 11">
    <name type="scientific">Acromyrmex insinuator</name>
    <dbReference type="NCBI Taxonomy" id="230686"/>
    <lineage>
        <taxon>Eukaryota</taxon>
        <taxon>Metazoa</taxon>
        <taxon>Ecdysozoa</taxon>
        <taxon>Arthropoda</taxon>
        <taxon>Hexapoda</taxon>
        <taxon>Insecta</taxon>
        <taxon>Pterygota</taxon>
        <taxon>Neoptera</taxon>
        <taxon>Endopterygota</taxon>
        <taxon>Hymenoptera</taxon>
        <taxon>Apocrita</taxon>
        <taxon>Aculeata</taxon>
        <taxon>Formicoidea</taxon>
        <taxon>Formicidae</taxon>
        <taxon>Myrmicinae</taxon>
        <taxon>Acromyrmex</taxon>
    </lineage>
</organism>
<keyword evidence="4" id="KW-0524">Neurogenesis</keyword>
<sequence length="286" mass="31904">MELQEMFRYGYMFPPREDEPLVPACAYLDLNYAKTTSKTAVGLPPVSTLTVPQNLVYDSSNCSDGWHTPSPTASLRSVSPATTLSISSEPETINSAPTYRLLGSTIKDKRNVTKRGSMIGLSNIENKRLHVDAMDHLMAEEMIHLDVEREDIEETINLEADKTRSCHSSIISNSSSGGLSDRTLDGDSEEDADEVSDGGADHPENAHVTSGGRDSRRKGKYVNSTIVRKRRLAANARERRRMQNLNKAFDRLRAYLPTLGNDRQLSKYETLQMAQSYITALYDLLQ</sequence>
<dbReference type="GO" id="GO:0000981">
    <property type="term" value="F:DNA-binding transcription factor activity, RNA polymerase II-specific"/>
    <property type="evidence" value="ECO:0007669"/>
    <property type="project" value="TreeGrafter"/>
</dbReference>
<dbReference type="GO" id="GO:0016360">
    <property type="term" value="P:sensory organ precursor cell fate determination"/>
    <property type="evidence" value="ECO:0007669"/>
    <property type="project" value="UniProtKB-ARBA"/>
</dbReference>
<feature type="compositionally biased region" description="Low complexity" evidence="8">
    <location>
        <begin position="166"/>
        <end position="180"/>
    </location>
</feature>
<dbReference type="PROSITE" id="PS50888">
    <property type="entry name" value="BHLH"/>
    <property type="match status" value="1"/>
</dbReference>
<evidence type="ECO:0000313" key="11">
    <source>
        <dbReference type="Proteomes" id="UP000667349"/>
    </source>
</evidence>
<keyword evidence="11" id="KW-1185">Reference proteome</keyword>
<dbReference type="FunFam" id="4.10.280.10:FF:000025">
    <property type="entry name" value="protein atonal homolog 7"/>
    <property type="match status" value="1"/>
</dbReference>
<dbReference type="AlphaFoldDB" id="A0A836JID5"/>
<dbReference type="Pfam" id="PF00010">
    <property type="entry name" value="HLH"/>
    <property type="match status" value="1"/>
</dbReference>
<dbReference type="GO" id="GO:0046982">
    <property type="term" value="F:protein heterodimerization activity"/>
    <property type="evidence" value="ECO:0007669"/>
    <property type="project" value="UniProtKB-ARBA"/>
</dbReference>
<dbReference type="SUPFAM" id="SSF47459">
    <property type="entry name" value="HLH, helix-loop-helix DNA-binding domain"/>
    <property type="match status" value="1"/>
</dbReference>
<dbReference type="PANTHER" id="PTHR19290">
    <property type="entry name" value="BASIC HELIX-LOOP-HELIX PROTEIN NEUROGENIN-RELATED"/>
    <property type="match status" value="1"/>
</dbReference>
<feature type="domain" description="BHLH" evidence="9">
    <location>
        <begin position="229"/>
        <end position="281"/>
    </location>
</feature>
<dbReference type="GO" id="GO:0045944">
    <property type="term" value="P:positive regulation of transcription by RNA polymerase II"/>
    <property type="evidence" value="ECO:0007669"/>
    <property type="project" value="TreeGrafter"/>
</dbReference>
<keyword evidence="2" id="KW-0217">Developmental protein</keyword>
<reference evidence="10" key="1">
    <citation type="submission" date="2020-02" db="EMBL/GenBank/DDBJ databases">
        <title>Relaxed selection underlies rapid genomic changes in the transitions from sociality to social parasitism in ants.</title>
        <authorList>
            <person name="Bi X."/>
        </authorList>
    </citation>
    <scope>NUCLEOTIDE SEQUENCE</scope>
    <source>
        <strain evidence="10">BGI-DK2013a</strain>
        <tissue evidence="10">Whole body</tissue>
    </source>
</reference>
<keyword evidence="7" id="KW-0539">Nucleus</keyword>
<dbReference type="PANTHER" id="PTHR19290:SF169">
    <property type="entry name" value="PROTEIN ATONAL"/>
    <property type="match status" value="1"/>
</dbReference>
<dbReference type="InterPro" id="IPR036638">
    <property type="entry name" value="HLH_DNA-bd_sf"/>
</dbReference>
<gene>
    <name evidence="10" type="primary">Ato</name>
    <name evidence="10" type="ORF">G6Z75_0007900</name>
</gene>
<dbReference type="SMART" id="SM00353">
    <property type="entry name" value="HLH"/>
    <property type="match status" value="1"/>
</dbReference>
<dbReference type="InterPro" id="IPR050359">
    <property type="entry name" value="bHLH_transcription_factors"/>
</dbReference>
<evidence type="ECO:0000256" key="2">
    <source>
        <dbReference type="ARBA" id="ARBA00022473"/>
    </source>
</evidence>
<feature type="non-terminal residue" evidence="10">
    <location>
        <position position="286"/>
    </location>
</feature>
<evidence type="ECO:0000256" key="7">
    <source>
        <dbReference type="ARBA" id="ARBA00023242"/>
    </source>
</evidence>
<comment type="caution">
    <text evidence="10">The sequence shown here is derived from an EMBL/GenBank/DDBJ whole genome shotgun (WGS) entry which is preliminary data.</text>
</comment>
<dbReference type="GO" id="GO:0005634">
    <property type="term" value="C:nucleus"/>
    <property type="evidence" value="ECO:0007669"/>
    <property type="project" value="UniProtKB-SubCell"/>
</dbReference>
<dbReference type="Gene3D" id="4.10.280.10">
    <property type="entry name" value="Helix-loop-helix DNA-binding domain"/>
    <property type="match status" value="1"/>
</dbReference>
<feature type="region of interest" description="Disordered" evidence="8">
    <location>
        <begin position="162"/>
        <end position="221"/>
    </location>
</feature>
<comment type="subcellular location">
    <subcellularLocation>
        <location evidence="1">Nucleus</location>
    </subcellularLocation>
</comment>
<evidence type="ECO:0000259" key="9">
    <source>
        <dbReference type="PROSITE" id="PS50888"/>
    </source>
</evidence>
<proteinExistence type="predicted"/>
<evidence type="ECO:0000256" key="1">
    <source>
        <dbReference type="ARBA" id="ARBA00004123"/>
    </source>
</evidence>
<keyword evidence="6" id="KW-0804">Transcription</keyword>
<keyword evidence="3" id="KW-0221">Differentiation</keyword>
<evidence type="ECO:0000313" key="10">
    <source>
        <dbReference type="EMBL" id="KAG5312816.1"/>
    </source>
</evidence>
<evidence type="ECO:0000256" key="4">
    <source>
        <dbReference type="ARBA" id="ARBA00022902"/>
    </source>
</evidence>
<evidence type="ECO:0000256" key="3">
    <source>
        <dbReference type="ARBA" id="ARBA00022782"/>
    </source>
</evidence>
<feature type="compositionally biased region" description="Acidic residues" evidence="8">
    <location>
        <begin position="186"/>
        <end position="196"/>
    </location>
</feature>
<accession>A0A836JID5</accession>
<evidence type="ECO:0000256" key="5">
    <source>
        <dbReference type="ARBA" id="ARBA00023015"/>
    </source>
</evidence>
<dbReference type="GO" id="GO:0070888">
    <property type="term" value="F:E-box binding"/>
    <property type="evidence" value="ECO:0007669"/>
    <property type="project" value="TreeGrafter"/>
</dbReference>
<name>A0A836JID5_9HYME</name>
<dbReference type="InterPro" id="IPR011598">
    <property type="entry name" value="bHLH_dom"/>
</dbReference>
<dbReference type="Proteomes" id="UP000667349">
    <property type="component" value="Unassembled WGS sequence"/>
</dbReference>
<evidence type="ECO:0000256" key="8">
    <source>
        <dbReference type="SAM" id="MobiDB-lite"/>
    </source>
</evidence>
<dbReference type="GO" id="GO:0061564">
    <property type="term" value="P:axon development"/>
    <property type="evidence" value="ECO:0007669"/>
    <property type="project" value="TreeGrafter"/>
</dbReference>
<keyword evidence="5" id="KW-0805">Transcription regulation</keyword>
<dbReference type="CDD" id="cd19715">
    <property type="entry name" value="bHLH_TS_amos_like"/>
    <property type="match status" value="1"/>
</dbReference>
<evidence type="ECO:0000256" key="6">
    <source>
        <dbReference type="ARBA" id="ARBA00023163"/>
    </source>
</evidence>
<dbReference type="EMBL" id="JAANHZ010000298">
    <property type="protein sequence ID" value="KAG5312816.1"/>
    <property type="molecule type" value="Genomic_DNA"/>
</dbReference>
<feature type="non-terminal residue" evidence="10">
    <location>
        <position position="1"/>
    </location>
</feature>
<protein>
    <submittedName>
        <fullName evidence="10">ATO protein</fullName>
    </submittedName>
</protein>